<reference evidence="1 2" key="1">
    <citation type="submission" date="2020-10" db="EMBL/GenBank/DDBJ databases">
        <title>Draft genome and description of Brachybacterium epidermidis sp nov.</title>
        <authorList>
            <person name="Boxberger M."/>
            <person name="La Scola B."/>
        </authorList>
    </citation>
    <scope>NUCLEOTIDE SEQUENCE [LARGE SCALE GENOMIC DNA]</scope>
    <source>
        <strain evidence="1 2">Marseille-Q2903</strain>
    </source>
</reference>
<protein>
    <submittedName>
        <fullName evidence="1">Uncharacterized protein</fullName>
    </submittedName>
</protein>
<evidence type="ECO:0000313" key="1">
    <source>
        <dbReference type="EMBL" id="MBE9405203.1"/>
    </source>
</evidence>
<keyword evidence="2" id="KW-1185">Reference proteome</keyword>
<accession>A0ABR9W427</accession>
<gene>
    <name evidence="1" type="ORF">IOE58_13835</name>
</gene>
<name>A0ABR9W427_9MICO</name>
<dbReference type="EMBL" id="JADEYR010000025">
    <property type="protein sequence ID" value="MBE9405203.1"/>
    <property type="molecule type" value="Genomic_DNA"/>
</dbReference>
<proteinExistence type="predicted"/>
<comment type="caution">
    <text evidence="1">The sequence shown here is derived from an EMBL/GenBank/DDBJ whole genome shotgun (WGS) entry which is preliminary data.</text>
</comment>
<dbReference type="PROSITE" id="PS51257">
    <property type="entry name" value="PROKAR_LIPOPROTEIN"/>
    <property type="match status" value="1"/>
</dbReference>
<evidence type="ECO:0000313" key="2">
    <source>
        <dbReference type="Proteomes" id="UP000644727"/>
    </source>
</evidence>
<dbReference type="Proteomes" id="UP000644727">
    <property type="component" value="Unassembled WGS sequence"/>
</dbReference>
<sequence>MNRRHVLGMVTGLAAAAAGISSACTRRSADARLAQVDVPRDAPSGEVTAVVVEDGDVLRPVIQDLSGTELWRDDLPHVERWFPGVLWEQDADVLWILSTDHGNGSVRQDEAGAWVKTMGSDGMPEDIAALAR</sequence>
<dbReference type="RefSeq" id="WP_193866934.1">
    <property type="nucleotide sequence ID" value="NZ_JADEYR010000025.1"/>
</dbReference>
<organism evidence="1 2">
    <name type="scientific">Brachybacterium epidermidis</name>
    <dbReference type="NCBI Taxonomy" id="2781983"/>
    <lineage>
        <taxon>Bacteria</taxon>
        <taxon>Bacillati</taxon>
        <taxon>Actinomycetota</taxon>
        <taxon>Actinomycetes</taxon>
        <taxon>Micrococcales</taxon>
        <taxon>Dermabacteraceae</taxon>
        <taxon>Brachybacterium</taxon>
    </lineage>
</organism>